<comment type="catalytic activity">
    <reaction evidence="3">
        <text>3',5'-cyclic UMP + H2O = UMP + H(+)</text>
        <dbReference type="Rhea" id="RHEA:70575"/>
        <dbReference type="ChEBI" id="CHEBI:15377"/>
        <dbReference type="ChEBI" id="CHEBI:15378"/>
        <dbReference type="ChEBI" id="CHEBI:57865"/>
        <dbReference type="ChEBI" id="CHEBI:184387"/>
    </reaction>
    <physiologicalReaction direction="left-to-right" evidence="3">
        <dbReference type="Rhea" id="RHEA:70576"/>
    </physiologicalReaction>
</comment>
<gene>
    <name evidence="5" type="ORF">IDH41_18680</name>
</gene>
<dbReference type="SMART" id="SM00849">
    <property type="entry name" value="Lactamase_B"/>
    <property type="match status" value="1"/>
</dbReference>
<comment type="caution">
    <text evidence="5">The sequence shown here is derived from an EMBL/GenBank/DDBJ whole genome shotgun (WGS) entry which is preliminary data.</text>
</comment>
<dbReference type="InterPro" id="IPR036866">
    <property type="entry name" value="RibonucZ/Hydroxyglut_hydro"/>
</dbReference>
<keyword evidence="6" id="KW-1185">Reference proteome</keyword>
<dbReference type="PANTHER" id="PTHR42773:SF1">
    <property type="entry name" value="METALLO-BETA-LACTAMASE FAMILY PROTEIN"/>
    <property type="match status" value="1"/>
</dbReference>
<evidence type="ECO:0000313" key="5">
    <source>
        <dbReference type="EMBL" id="MBD2870611.1"/>
    </source>
</evidence>
<dbReference type="CDD" id="cd07727">
    <property type="entry name" value="YmaE-like_MBL-fold"/>
    <property type="match status" value="1"/>
</dbReference>
<reference evidence="5" key="1">
    <citation type="submission" date="2020-09" db="EMBL/GenBank/DDBJ databases">
        <title>A novel bacterium of genus Paenibacillus, isolated from South China Sea.</title>
        <authorList>
            <person name="Huang H."/>
            <person name="Mo K."/>
            <person name="Hu Y."/>
        </authorList>
    </citation>
    <scope>NUCLEOTIDE SEQUENCE</scope>
    <source>
        <strain evidence="5">IB182493</strain>
    </source>
</reference>
<dbReference type="Pfam" id="PF00753">
    <property type="entry name" value="Lactamase_B"/>
    <property type="match status" value="1"/>
</dbReference>
<name>A0A927CRJ5_9BACL</name>
<dbReference type="SUPFAM" id="SSF54862">
    <property type="entry name" value="4Fe-4S ferredoxins"/>
    <property type="match status" value="1"/>
</dbReference>
<dbReference type="Proteomes" id="UP000632125">
    <property type="component" value="Unassembled WGS sequence"/>
</dbReference>
<dbReference type="Pfam" id="PF13370">
    <property type="entry name" value="Fer4_13"/>
    <property type="match status" value="1"/>
</dbReference>
<dbReference type="SUPFAM" id="SSF56281">
    <property type="entry name" value="Metallo-hydrolase/oxidoreductase"/>
    <property type="match status" value="1"/>
</dbReference>
<dbReference type="Gene3D" id="3.30.70.20">
    <property type="match status" value="1"/>
</dbReference>
<dbReference type="Gene3D" id="3.60.15.10">
    <property type="entry name" value="Ribonuclease Z/Hydroxyacylglutathione hydrolase-like"/>
    <property type="match status" value="1"/>
</dbReference>
<feature type="domain" description="Metallo-beta-lactamase" evidence="4">
    <location>
        <begin position="104"/>
        <end position="267"/>
    </location>
</feature>
<evidence type="ECO:0000313" key="6">
    <source>
        <dbReference type="Proteomes" id="UP000632125"/>
    </source>
</evidence>
<protein>
    <submittedName>
        <fullName evidence="5">MBL fold metallo-hydrolase</fullName>
    </submittedName>
</protein>
<comment type="catalytic activity">
    <reaction evidence="1">
        <text>3',5'-cyclic CMP + H2O = CMP + H(+)</text>
        <dbReference type="Rhea" id="RHEA:72675"/>
        <dbReference type="ChEBI" id="CHEBI:15377"/>
        <dbReference type="ChEBI" id="CHEBI:15378"/>
        <dbReference type="ChEBI" id="CHEBI:58003"/>
        <dbReference type="ChEBI" id="CHEBI:60377"/>
    </reaction>
    <physiologicalReaction direction="left-to-right" evidence="1">
        <dbReference type="Rhea" id="RHEA:72676"/>
    </physiologicalReaction>
</comment>
<dbReference type="RefSeq" id="WP_190863681.1">
    <property type="nucleotide sequence ID" value="NZ_JACXIY010000022.1"/>
</dbReference>
<accession>A0A927CRJ5</accession>
<proteinExistence type="predicted"/>
<dbReference type="AlphaFoldDB" id="A0A927CRJ5"/>
<evidence type="ECO:0000256" key="2">
    <source>
        <dbReference type="ARBA" id="ARBA00034301"/>
    </source>
</evidence>
<dbReference type="EMBL" id="JACXIY010000022">
    <property type="protein sequence ID" value="MBD2870611.1"/>
    <property type="molecule type" value="Genomic_DNA"/>
</dbReference>
<dbReference type="PANTHER" id="PTHR42773">
    <property type="entry name" value="METALLO-BETA-LACTAMASE-RELATED"/>
    <property type="match status" value="1"/>
</dbReference>
<evidence type="ECO:0000259" key="4">
    <source>
        <dbReference type="SMART" id="SM00849"/>
    </source>
</evidence>
<dbReference type="InterPro" id="IPR001279">
    <property type="entry name" value="Metallo-B-lactamas"/>
</dbReference>
<evidence type="ECO:0000256" key="1">
    <source>
        <dbReference type="ARBA" id="ARBA00034221"/>
    </source>
</evidence>
<organism evidence="5 6">
    <name type="scientific">Paenibacillus arenilitoris</name>
    <dbReference type="NCBI Taxonomy" id="2772299"/>
    <lineage>
        <taxon>Bacteria</taxon>
        <taxon>Bacillati</taxon>
        <taxon>Bacillota</taxon>
        <taxon>Bacilli</taxon>
        <taxon>Bacillales</taxon>
        <taxon>Paenibacillaceae</taxon>
        <taxon>Paenibacillus</taxon>
    </lineage>
</organism>
<comment type="function">
    <text evidence="2">Counteracts the endogenous Pycsar antiviral defense system. Phosphodiesterase that enables metal-dependent hydrolysis of host cyclic nucleotide Pycsar defense signals such as cCMP and cUMP.</text>
</comment>
<sequence>MSERIRLNANVEGNFFVTSACIDCDSCRQIAPNVFSAIDGYSAVTSQPVLQEDSHRSYQALLACPTAAIGCSEKSGIGQAMADFPLAIADNVYYCGFTSAKSYGGSSYFIERPEGNWLIDSPRFVPALAKKLAALGGVDSLFLTHNDDDEYADAELYAKHFGAKRVVHIDERTGDGQTLAAEHAIEGAGPVDIAPDLKIIVVPGHSKGHAVLLYKGKYLFSGDHLFWDRSQQRLGVNREYCFYSWSELVKSMERLAREPFEWVLPRHGDRVRLEPDAMKQEVERLLNKMKETP</sequence>
<evidence type="ECO:0000256" key="3">
    <source>
        <dbReference type="ARBA" id="ARBA00048505"/>
    </source>
</evidence>